<evidence type="ECO:0000256" key="1">
    <source>
        <dbReference type="SAM" id="Phobius"/>
    </source>
</evidence>
<protein>
    <submittedName>
        <fullName evidence="2">Uncharacterized protein</fullName>
    </submittedName>
</protein>
<dbReference type="EMBL" id="KZ613467">
    <property type="protein sequence ID" value="PMD26661.1"/>
    <property type="molecule type" value="Genomic_DNA"/>
</dbReference>
<keyword evidence="1" id="KW-1133">Transmembrane helix</keyword>
<keyword evidence="3" id="KW-1185">Reference proteome</keyword>
<dbReference type="AlphaFoldDB" id="A0A2J6QK68"/>
<name>A0A2J6QK68_9HELO</name>
<keyword evidence="1" id="KW-0472">Membrane</keyword>
<evidence type="ECO:0000313" key="3">
    <source>
        <dbReference type="Proteomes" id="UP000235672"/>
    </source>
</evidence>
<reference evidence="2 3" key="1">
    <citation type="submission" date="2016-05" db="EMBL/GenBank/DDBJ databases">
        <title>A degradative enzymes factory behind the ericoid mycorrhizal symbiosis.</title>
        <authorList>
            <consortium name="DOE Joint Genome Institute"/>
            <person name="Martino E."/>
            <person name="Morin E."/>
            <person name="Grelet G."/>
            <person name="Kuo A."/>
            <person name="Kohler A."/>
            <person name="Daghino S."/>
            <person name="Barry K."/>
            <person name="Choi C."/>
            <person name="Cichocki N."/>
            <person name="Clum A."/>
            <person name="Copeland A."/>
            <person name="Hainaut M."/>
            <person name="Haridas S."/>
            <person name="Labutti K."/>
            <person name="Lindquist E."/>
            <person name="Lipzen A."/>
            <person name="Khouja H.-R."/>
            <person name="Murat C."/>
            <person name="Ohm R."/>
            <person name="Olson A."/>
            <person name="Spatafora J."/>
            <person name="Veneault-Fourrey C."/>
            <person name="Henrissat B."/>
            <person name="Grigoriev I."/>
            <person name="Martin F."/>
            <person name="Perotto S."/>
        </authorList>
    </citation>
    <scope>NUCLEOTIDE SEQUENCE [LARGE SCALE GENOMIC DNA]</scope>
    <source>
        <strain evidence="2 3">UAMH 7357</strain>
    </source>
</reference>
<feature type="transmembrane region" description="Helical" evidence="1">
    <location>
        <begin position="202"/>
        <end position="223"/>
    </location>
</feature>
<sequence length="380" mass="41227">MSWFSIFDAEVIFGGLRLCNTSLDWDFSCNIGGPSSGPTYCMRKQYHDYGGLSNACPGNEKYSMNYEFRQLNFTDGPAVNVSIVATFNYEEVVMEHNGTRLFVTVQDNTSQSRCPGFVTSTASTVGSLTTQLVTSYTTYCPATVSATMTPTFSSPGFSASQISNVKTSYVSLQTNNASVIPTSSPSVVQVSSGSSLHVPRTILWIFSVILALFFISSFMGVFLSSENNLSQREFNSSPSVIERIPITDISDIKSFGSTLVAAMESNLPTISGKSPSLLQRKIDQVTNTICQAGTQNHNVYGPNWTTTPNLKLLAHMLADCATSMDQMDQDLLMFYTQGEIDAGPEGVLFLKFAGIMYCNRLIALLANDPASLDGICSLVA</sequence>
<accession>A0A2J6QK68</accession>
<organism evidence="2 3">
    <name type="scientific">Hyaloscypha hepaticicola</name>
    <dbReference type="NCBI Taxonomy" id="2082293"/>
    <lineage>
        <taxon>Eukaryota</taxon>
        <taxon>Fungi</taxon>
        <taxon>Dikarya</taxon>
        <taxon>Ascomycota</taxon>
        <taxon>Pezizomycotina</taxon>
        <taxon>Leotiomycetes</taxon>
        <taxon>Helotiales</taxon>
        <taxon>Hyaloscyphaceae</taxon>
        <taxon>Hyaloscypha</taxon>
    </lineage>
</organism>
<gene>
    <name evidence="2" type="ORF">NA56DRAFT_743995</name>
</gene>
<dbReference type="Proteomes" id="UP000235672">
    <property type="component" value="Unassembled WGS sequence"/>
</dbReference>
<evidence type="ECO:0000313" key="2">
    <source>
        <dbReference type="EMBL" id="PMD26661.1"/>
    </source>
</evidence>
<keyword evidence="1" id="KW-0812">Transmembrane</keyword>
<proteinExistence type="predicted"/>